<reference evidence="3" key="1">
    <citation type="submission" date="2021-12" db="EMBL/GenBank/DDBJ databases">
        <title>Curvularia clavata genome.</title>
        <authorList>
            <person name="Cao Y."/>
        </authorList>
    </citation>
    <scope>NUCLEOTIDE SEQUENCE</scope>
    <source>
        <strain evidence="3">Yc1106</strain>
    </source>
</reference>
<protein>
    <recommendedName>
        <fullName evidence="2">RING zinc finger-like domain-containing protein</fullName>
    </recommendedName>
</protein>
<feature type="domain" description="RING zinc finger-like" evidence="2">
    <location>
        <begin position="398"/>
        <end position="445"/>
    </location>
</feature>
<dbReference type="OrthoDB" id="5405791at2759"/>
<feature type="region of interest" description="Disordered" evidence="1">
    <location>
        <begin position="300"/>
        <end position="320"/>
    </location>
</feature>
<evidence type="ECO:0000313" key="3">
    <source>
        <dbReference type="EMBL" id="USP73145.1"/>
    </source>
</evidence>
<evidence type="ECO:0000313" key="4">
    <source>
        <dbReference type="Proteomes" id="UP001056012"/>
    </source>
</evidence>
<proteinExistence type="predicted"/>
<evidence type="ECO:0000259" key="2">
    <source>
        <dbReference type="Pfam" id="PF25080"/>
    </source>
</evidence>
<dbReference type="AlphaFoldDB" id="A0A9Q8Z132"/>
<organism evidence="3 4">
    <name type="scientific">Curvularia clavata</name>
    <dbReference type="NCBI Taxonomy" id="95742"/>
    <lineage>
        <taxon>Eukaryota</taxon>
        <taxon>Fungi</taxon>
        <taxon>Dikarya</taxon>
        <taxon>Ascomycota</taxon>
        <taxon>Pezizomycotina</taxon>
        <taxon>Dothideomycetes</taxon>
        <taxon>Pleosporomycetidae</taxon>
        <taxon>Pleosporales</taxon>
        <taxon>Pleosporineae</taxon>
        <taxon>Pleosporaceae</taxon>
        <taxon>Curvularia</taxon>
    </lineage>
</organism>
<feature type="region of interest" description="Disordered" evidence="1">
    <location>
        <begin position="174"/>
        <end position="278"/>
    </location>
</feature>
<dbReference type="Pfam" id="PF25080">
    <property type="entry name" value="zf_RING-like"/>
    <property type="match status" value="1"/>
</dbReference>
<evidence type="ECO:0000256" key="1">
    <source>
        <dbReference type="SAM" id="MobiDB-lite"/>
    </source>
</evidence>
<dbReference type="VEuPathDB" id="FungiDB:yc1106_00419"/>
<accession>A0A9Q8Z132</accession>
<feature type="compositionally biased region" description="Basic and acidic residues" evidence="1">
    <location>
        <begin position="261"/>
        <end position="276"/>
    </location>
</feature>
<dbReference type="Proteomes" id="UP001056012">
    <property type="component" value="Chromosome 1"/>
</dbReference>
<name>A0A9Q8Z132_CURCL</name>
<feature type="compositionally biased region" description="Polar residues" evidence="1">
    <location>
        <begin position="207"/>
        <end position="216"/>
    </location>
</feature>
<keyword evidence="4" id="KW-1185">Reference proteome</keyword>
<dbReference type="EMBL" id="CP089274">
    <property type="protein sequence ID" value="USP73145.1"/>
    <property type="molecule type" value="Genomic_DNA"/>
</dbReference>
<gene>
    <name evidence="3" type="ORF">yc1106_00419</name>
</gene>
<sequence length="460" mass="50621">MPPSRAAPLTSSFSVSDENNVVVCPLRNHDSSACRKRCTGEKRFRSMQEHIRRAHPEHYISKLPATEESFLLMVNTPPQERAPPPPAAPPAVQQTYDYSNNEHTPLFEPEFSANAVRAPAEARRPSLLPAATAAAALASLHNHRAEYDWDSDPVRSYAVGSSTYHEADAFFEQDAASDPDSKNFRPRARFAPTSGDQPANTEEPYYTSGSIQQELLPSSLARSPPGRSSTLPPGAHSLKLNRPRKPSIGQNARRGKHERQKSRDHNRRMSYDRKAYSAEPATAAAIMGKRWEDLIDAAASATEEDSRDLTPVPQSPNHSPHIMSRTSMPPFSFASQLQSYTASPLNNALTPPPPEMSDLQPFPSVESSIESAMSGHNFHMPSQGLSDSSPSSLFPVQIYCAACRKLSILRDSYACSECICGLCQECVDVLVSEHNRGRAPTCPRCNTIGAKFKPFQLDIR</sequence>
<dbReference type="InterPro" id="IPR056929">
    <property type="entry name" value="Znf_RING-like"/>
</dbReference>